<keyword evidence="3" id="KW-1185">Reference proteome</keyword>
<name>A0ABQ9IMU4_9NEOP</name>
<evidence type="ECO:0000313" key="2">
    <source>
        <dbReference type="EMBL" id="KAJ8898006.1"/>
    </source>
</evidence>
<feature type="compositionally biased region" description="Polar residues" evidence="1">
    <location>
        <begin position="8"/>
        <end position="17"/>
    </location>
</feature>
<sequence length="195" mass="20932">MPDHDTCQKQVLKSPTVPQRIEGVGDPSDNSSRGWDGTTHGQGGRGVTCQTTTPGGGGSTAFQWVGRGQKEATVTEWLACSPPTKANRYQSPAGSLADFYQVGIVLDDAAGRRIFSGISRFPRPFIPVPGLLHTHFTLIGSQYPDKTPMLGAAQISALTRGQGTPSPLDREGLECKDSSPVRIWKNTCHPITFEL</sequence>
<dbReference type="Proteomes" id="UP001159363">
    <property type="component" value="Chromosome 1"/>
</dbReference>
<gene>
    <name evidence="2" type="ORF">PR048_003366</name>
</gene>
<evidence type="ECO:0000313" key="3">
    <source>
        <dbReference type="Proteomes" id="UP001159363"/>
    </source>
</evidence>
<organism evidence="2 3">
    <name type="scientific">Dryococelus australis</name>
    <dbReference type="NCBI Taxonomy" id="614101"/>
    <lineage>
        <taxon>Eukaryota</taxon>
        <taxon>Metazoa</taxon>
        <taxon>Ecdysozoa</taxon>
        <taxon>Arthropoda</taxon>
        <taxon>Hexapoda</taxon>
        <taxon>Insecta</taxon>
        <taxon>Pterygota</taxon>
        <taxon>Neoptera</taxon>
        <taxon>Polyneoptera</taxon>
        <taxon>Phasmatodea</taxon>
        <taxon>Verophasmatodea</taxon>
        <taxon>Anareolatae</taxon>
        <taxon>Phasmatidae</taxon>
        <taxon>Eurycanthinae</taxon>
        <taxon>Dryococelus</taxon>
    </lineage>
</organism>
<dbReference type="EMBL" id="JARBHB010000001">
    <property type="protein sequence ID" value="KAJ8898006.1"/>
    <property type="molecule type" value="Genomic_DNA"/>
</dbReference>
<proteinExistence type="predicted"/>
<evidence type="ECO:0000256" key="1">
    <source>
        <dbReference type="SAM" id="MobiDB-lite"/>
    </source>
</evidence>
<protein>
    <submittedName>
        <fullName evidence="2">Uncharacterized protein</fullName>
    </submittedName>
</protein>
<feature type="region of interest" description="Disordered" evidence="1">
    <location>
        <begin position="1"/>
        <end position="58"/>
    </location>
</feature>
<reference evidence="2 3" key="1">
    <citation type="submission" date="2023-02" db="EMBL/GenBank/DDBJ databases">
        <title>LHISI_Scaffold_Assembly.</title>
        <authorList>
            <person name="Stuart O.P."/>
            <person name="Cleave R."/>
            <person name="Magrath M.J.L."/>
            <person name="Mikheyev A.S."/>
        </authorList>
    </citation>
    <scope>NUCLEOTIDE SEQUENCE [LARGE SCALE GENOMIC DNA]</scope>
    <source>
        <strain evidence="2">Daus_M_001</strain>
        <tissue evidence="2">Leg muscle</tissue>
    </source>
</reference>
<comment type="caution">
    <text evidence="2">The sequence shown here is derived from an EMBL/GenBank/DDBJ whole genome shotgun (WGS) entry which is preliminary data.</text>
</comment>
<accession>A0ABQ9IMU4</accession>